<dbReference type="PANTHER" id="PTHR12277">
    <property type="entry name" value="ALPHA/BETA HYDROLASE DOMAIN-CONTAINING PROTEIN"/>
    <property type="match status" value="1"/>
</dbReference>
<dbReference type="Proteomes" id="UP000199233">
    <property type="component" value="Unassembled WGS sequence"/>
</dbReference>
<evidence type="ECO:0000313" key="3">
    <source>
        <dbReference type="Proteomes" id="UP000199233"/>
    </source>
</evidence>
<gene>
    <name evidence="2" type="ORF">SAMN04488038_11490</name>
</gene>
<dbReference type="AlphaFoldDB" id="A0A1H9KY68"/>
<evidence type="ECO:0000259" key="1">
    <source>
        <dbReference type="Pfam" id="PF12146"/>
    </source>
</evidence>
<dbReference type="InterPro" id="IPR022742">
    <property type="entry name" value="Hydrolase_4"/>
</dbReference>
<dbReference type="OrthoDB" id="9798884at2"/>
<evidence type="ECO:0000313" key="2">
    <source>
        <dbReference type="EMBL" id="SER04018.1"/>
    </source>
</evidence>
<dbReference type="EMBL" id="FOFS01000014">
    <property type="protein sequence ID" value="SER04018.1"/>
    <property type="molecule type" value="Genomic_DNA"/>
</dbReference>
<keyword evidence="3" id="KW-1185">Reference proteome</keyword>
<organism evidence="2 3">
    <name type="scientific">Solimonas aquatica</name>
    <dbReference type="NCBI Taxonomy" id="489703"/>
    <lineage>
        <taxon>Bacteria</taxon>
        <taxon>Pseudomonadati</taxon>
        <taxon>Pseudomonadota</taxon>
        <taxon>Gammaproteobacteria</taxon>
        <taxon>Nevskiales</taxon>
        <taxon>Nevskiaceae</taxon>
        <taxon>Solimonas</taxon>
    </lineage>
</organism>
<dbReference type="InterPro" id="IPR000073">
    <property type="entry name" value="AB_hydrolase_1"/>
</dbReference>
<sequence length="281" mass="31510">MTRRPYRWLALLLLPMLAACTNIFLQPDRVHHYPQRPLGTPAEDLWLRSSDGTRLHALRLPTAGKPKATLLYLHGNAENLSTHIHLVSWLPAEGYQVLALDYRGYGESEGERDIDGAHRDAEAALAFLLKQDWAQGSPVIVYGQSIGGAIAIRMLAGSPLRHQVRALISDSAFSSYRRIARDKLSLLWLTWPLQWPLSYLVSDRLAPEAVIGQLSPMPVLLIHGDADIVVDVAHAQRLFAAAREPKQLWIVPGGHHIDASFHPELRQRLLDYLRTQSQTTD</sequence>
<dbReference type="Gene3D" id="3.40.50.1820">
    <property type="entry name" value="alpha/beta hydrolase"/>
    <property type="match status" value="1"/>
</dbReference>
<name>A0A1H9KY68_9GAMM</name>
<dbReference type="Pfam" id="PF12146">
    <property type="entry name" value="Hydrolase_4"/>
    <property type="match status" value="1"/>
</dbReference>
<dbReference type="STRING" id="489703.SAMN04488038_11490"/>
<accession>A0A1H9KY68</accession>
<dbReference type="PROSITE" id="PS51257">
    <property type="entry name" value="PROKAR_LIPOPROTEIN"/>
    <property type="match status" value="1"/>
</dbReference>
<proteinExistence type="predicted"/>
<dbReference type="PANTHER" id="PTHR12277:SF81">
    <property type="entry name" value="PROTEIN ABHD13"/>
    <property type="match status" value="1"/>
</dbReference>
<feature type="domain" description="Serine aminopeptidase S33" evidence="1">
    <location>
        <begin position="65"/>
        <end position="177"/>
    </location>
</feature>
<dbReference type="PRINTS" id="PR00111">
    <property type="entry name" value="ABHYDROLASE"/>
</dbReference>
<dbReference type="InterPro" id="IPR029058">
    <property type="entry name" value="AB_hydrolase_fold"/>
</dbReference>
<reference evidence="2 3" key="1">
    <citation type="submission" date="2016-10" db="EMBL/GenBank/DDBJ databases">
        <authorList>
            <person name="de Groot N.N."/>
        </authorList>
    </citation>
    <scope>NUCLEOTIDE SEQUENCE [LARGE SCALE GENOMIC DNA]</scope>
    <source>
        <strain evidence="2 3">DSM 25927</strain>
    </source>
</reference>
<dbReference type="SUPFAM" id="SSF53474">
    <property type="entry name" value="alpha/beta-Hydrolases"/>
    <property type="match status" value="1"/>
</dbReference>
<dbReference type="RefSeq" id="WP_093288917.1">
    <property type="nucleotide sequence ID" value="NZ_FOFS01000014.1"/>
</dbReference>
<protein>
    <recommendedName>
        <fullName evidence="1">Serine aminopeptidase S33 domain-containing protein</fullName>
    </recommendedName>
</protein>